<dbReference type="AlphaFoldDB" id="A0A0D0DWS9"/>
<dbReference type="EMBL" id="KN825490">
    <property type="protein sequence ID" value="KIK90634.1"/>
    <property type="molecule type" value="Genomic_DNA"/>
</dbReference>
<evidence type="ECO:0000313" key="2">
    <source>
        <dbReference type="EMBL" id="KIK90634.1"/>
    </source>
</evidence>
<proteinExistence type="predicted"/>
<gene>
    <name evidence="2" type="ORF">PAXRUDRAFT_48512</name>
</gene>
<feature type="compositionally biased region" description="Low complexity" evidence="1">
    <location>
        <begin position="47"/>
        <end position="56"/>
    </location>
</feature>
<feature type="region of interest" description="Disordered" evidence="1">
    <location>
        <begin position="114"/>
        <end position="137"/>
    </location>
</feature>
<accession>A0A0D0DWS9</accession>
<name>A0A0D0DWS9_9AGAM</name>
<sequence length="236" mass="25252">VSVRAFLGRFRRGGHTPSPRSSNRDLPSADVDLEKVGGDRGTPPPTQTQAATPQRPQYSFVLSNPDLHPPSPYYATGDAFSSLDATSQRVDVHNLHEAPIYTPSPSVGELYSPSALPPGHAFGGSAPSPAPTEESRHAEGLLHPRLQVPGCSDASLRDFNDYSRPIGGVVNNRVYSTTTFGTLDDTETAQGTPVQDTRNSVAELADVFDSTMGVAHESWFVDDDIRNASRDSPVVA</sequence>
<feature type="region of interest" description="Disordered" evidence="1">
    <location>
        <begin position="1"/>
        <end position="56"/>
    </location>
</feature>
<organism evidence="2 3">
    <name type="scientific">Paxillus rubicundulus Ve08.2h10</name>
    <dbReference type="NCBI Taxonomy" id="930991"/>
    <lineage>
        <taxon>Eukaryota</taxon>
        <taxon>Fungi</taxon>
        <taxon>Dikarya</taxon>
        <taxon>Basidiomycota</taxon>
        <taxon>Agaricomycotina</taxon>
        <taxon>Agaricomycetes</taxon>
        <taxon>Agaricomycetidae</taxon>
        <taxon>Boletales</taxon>
        <taxon>Paxilineae</taxon>
        <taxon>Paxillaceae</taxon>
        <taxon>Paxillus</taxon>
    </lineage>
</organism>
<dbReference type="InParanoid" id="A0A0D0DWS9"/>
<evidence type="ECO:0000313" key="3">
    <source>
        <dbReference type="Proteomes" id="UP000054538"/>
    </source>
</evidence>
<dbReference type="OrthoDB" id="3039272at2759"/>
<dbReference type="HOGENOM" id="CLU_1177851_0_0_1"/>
<feature type="non-terminal residue" evidence="2">
    <location>
        <position position="236"/>
    </location>
</feature>
<feature type="non-terminal residue" evidence="2">
    <location>
        <position position="1"/>
    </location>
</feature>
<keyword evidence="3" id="KW-1185">Reference proteome</keyword>
<dbReference type="Proteomes" id="UP000054538">
    <property type="component" value="Unassembled WGS sequence"/>
</dbReference>
<dbReference type="STRING" id="930991.A0A0D0DWS9"/>
<reference evidence="2 3" key="1">
    <citation type="submission" date="2014-04" db="EMBL/GenBank/DDBJ databases">
        <authorList>
            <consortium name="DOE Joint Genome Institute"/>
            <person name="Kuo A."/>
            <person name="Kohler A."/>
            <person name="Jargeat P."/>
            <person name="Nagy L.G."/>
            <person name="Floudas D."/>
            <person name="Copeland A."/>
            <person name="Barry K.W."/>
            <person name="Cichocki N."/>
            <person name="Veneault-Fourrey C."/>
            <person name="LaButti K."/>
            <person name="Lindquist E.A."/>
            <person name="Lipzen A."/>
            <person name="Lundell T."/>
            <person name="Morin E."/>
            <person name="Murat C."/>
            <person name="Sun H."/>
            <person name="Tunlid A."/>
            <person name="Henrissat B."/>
            <person name="Grigoriev I.V."/>
            <person name="Hibbett D.S."/>
            <person name="Martin F."/>
            <person name="Nordberg H.P."/>
            <person name="Cantor M.N."/>
            <person name="Hua S.X."/>
        </authorList>
    </citation>
    <scope>NUCLEOTIDE SEQUENCE [LARGE SCALE GENOMIC DNA]</scope>
    <source>
        <strain evidence="2 3">Ve08.2h10</strain>
    </source>
</reference>
<evidence type="ECO:0000256" key="1">
    <source>
        <dbReference type="SAM" id="MobiDB-lite"/>
    </source>
</evidence>
<protein>
    <submittedName>
        <fullName evidence="2">Uncharacterized protein</fullName>
    </submittedName>
</protein>
<reference evidence="3" key="2">
    <citation type="submission" date="2015-01" db="EMBL/GenBank/DDBJ databases">
        <title>Evolutionary Origins and Diversification of the Mycorrhizal Mutualists.</title>
        <authorList>
            <consortium name="DOE Joint Genome Institute"/>
            <consortium name="Mycorrhizal Genomics Consortium"/>
            <person name="Kohler A."/>
            <person name="Kuo A."/>
            <person name="Nagy L.G."/>
            <person name="Floudas D."/>
            <person name="Copeland A."/>
            <person name="Barry K.W."/>
            <person name="Cichocki N."/>
            <person name="Veneault-Fourrey C."/>
            <person name="LaButti K."/>
            <person name="Lindquist E.A."/>
            <person name="Lipzen A."/>
            <person name="Lundell T."/>
            <person name="Morin E."/>
            <person name="Murat C."/>
            <person name="Riley R."/>
            <person name="Ohm R."/>
            <person name="Sun H."/>
            <person name="Tunlid A."/>
            <person name="Henrissat B."/>
            <person name="Grigoriev I.V."/>
            <person name="Hibbett D.S."/>
            <person name="Martin F."/>
        </authorList>
    </citation>
    <scope>NUCLEOTIDE SEQUENCE [LARGE SCALE GENOMIC DNA]</scope>
    <source>
        <strain evidence="3">Ve08.2h10</strain>
    </source>
</reference>